<dbReference type="CDD" id="cd00293">
    <property type="entry name" value="USP-like"/>
    <property type="match status" value="1"/>
</dbReference>
<dbReference type="InterPro" id="IPR014729">
    <property type="entry name" value="Rossmann-like_a/b/a_fold"/>
</dbReference>
<evidence type="ECO:0000313" key="4">
    <source>
        <dbReference type="Proteomes" id="UP000653730"/>
    </source>
</evidence>
<dbReference type="EMBL" id="JACVDC010000015">
    <property type="protein sequence ID" value="MBC9795811.1"/>
    <property type="molecule type" value="Genomic_DNA"/>
</dbReference>
<keyword evidence="4" id="KW-1185">Reference proteome</keyword>
<feature type="domain" description="UspA" evidence="2">
    <location>
        <begin position="1"/>
        <end position="146"/>
    </location>
</feature>
<dbReference type="SUPFAM" id="SSF52402">
    <property type="entry name" value="Adenine nucleotide alpha hydrolases-like"/>
    <property type="match status" value="2"/>
</dbReference>
<sequence>MKRILLPTDFSDHAQNAMAYATELYKHEECMFYVLNVFKVYGYSTTNIMYPEPGNPAYDAAFNESRKNIKDTVRRLIFAKNPKHSFEGLSKNNFLLDAINHLVEEKGIDMIVMGTKGAKNARGINYGSNAVTVMEKVTACPVLAIPSRAEFMGYREIIFPTSYEVPYKKSEISPLLSMAKEFKPMIRILHIKENEQLTENQIENRRLLEENLDGSKYSFHSLTNIDPAVGISCFTESRNADLIALVNRKHGFLYRLTEKPVVKGISFYTSTPIMVMHVQNRS</sequence>
<organism evidence="3 4">
    <name type="scientific">Sinomicrobium weinanense</name>
    <dbReference type="NCBI Taxonomy" id="2842200"/>
    <lineage>
        <taxon>Bacteria</taxon>
        <taxon>Pseudomonadati</taxon>
        <taxon>Bacteroidota</taxon>
        <taxon>Flavobacteriia</taxon>
        <taxon>Flavobacteriales</taxon>
        <taxon>Flavobacteriaceae</taxon>
        <taxon>Sinomicrobium</taxon>
    </lineage>
</organism>
<dbReference type="Pfam" id="PF00582">
    <property type="entry name" value="Usp"/>
    <property type="match status" value="1"/>
</dbReference>
<comment type="caution">
    <text evidence="3">The sequence shown here is derived from an EMBL/GenBank/DDBJ whole genome shotgun (WGS) entry which is preliminary data.</text>
</comment>
<evidence type="ECO:0000313" key="3">
    <source>
        <dbReference type="EMBL" id="MBC9795811.1"/>
    </source>
</evidence>
<dbReference type="InterPro" id="IPR006015">
    <property type="entry name" value="Universal_stress_UspA"/>
</dbReference>
<proteinExistence type="inferred from homology"/>
<dbReference type="AlphaFoldDB" id="A0A926JR28"/>
<reference evidence="3 4" key="1">
    <citation type="submission" date="2020-09" db="EMBL/GenBank/DDBJ databases">
        <title>Sinomicrobium weinanense sp. nov., a halophilic bacteria isolated from saline-alkali soil.</title>
        <authorList>
            <person name="Wu P."/>
            <person name="Ren H."/>
            <person name="Mei Y."/>
            <person name="Liang Y."/>
            <person name="Chen Z."/>
        </authorList>
    </citation>
    <scope>NUCLEOTIDE SEQUENCE [LARGE SCALE GENOMIC DNA]</scope>
    <source>
        <strain evidence="3 4">FJxs</strain>
    </source>
</reference>
<dbReference type="RefSeq" id="WP_187964959.1">
    <property type="nucleotide sequence ID" value="NZ_JACVDC010000015.1"/>
</dbReference>
<evidence type="ECO:0000259" key="2">
    <source>
        <dbReference type="Pfam" id="PF00582"/>
    </source>
</evidence>
<evidence type="ECO:0000256" key="1">
    <source>
        <dbReference type="ARBA" id="ARBA00008791"/>
    </source>
</evidence>
<name>A0A926JR28_9FLAO</name>
<dbReference type="PRINTS" id="PR01438">
    <property type="entry name" value="UNVRSLSTRESS"/>
</dbReference>
<dbReference type="Proteomes" id="UP000653730">
    <property type="component" value="Unassembled WGS sequence"/>
</dbReference>
<protein>
    <submittedName>
        <fullName evidence="3">Universal stress protein</fullName>
    </submittedName>
</protein>
<dbReference type="Gene3D" id="3.40.50.620">
    <property type="entry name" value="HUPs"/>
    <property type="match status" value="2"/>
</dbReference>
<accession>A0A926JR28</accession>
<comment type="similarity">
    <text evidence="1">Belongs to the universal stress protein A family.</text>
</comment>
<gene>
    <name evidence="3" type="ORF">IBL28_07530</name>
</gene>
<dbReference type="InterPro" id="IPR006016">
    <property type="entry name" value="UspA"/>
</dbReference>